<dbReference type="EMBL" id="CAJNIZ010035669">
    <property type="protein sequence ID" value="CAE7561234.1"/>
    <property type="molecule type" value="Genomic_DNA"/>
</dbReference>
<evidence type="ECO:0000313" key="3">
    <source>
        <dbReference type="Proteomes" id="UP000649617"/>
    </source>
</evidence>
<keyword evidence="3" id="KW-1185">Reference proteome</keyword>
<reference evidence="2" key="1">
    <citation type="submission" date="2021-02" db="EMBL/GenBank/DDBJ databases">
        <authorList>
            <person name="Dougan E. K."/>
            <person name="Rhodes N."/>
            <person name="Thang M."/>
            <person name="Chan C."/>
        </authorList>
    </citation>
    <scope>NUCLEOTIDE SEQUENCE</scope>
</reference>
<evidence type="ECO:0000256" key="1">
    <source>
        <dbReference type="SAM" id="Phobius"/>
    </source>
</evidence>
<keyword evidence="1" id="KW-0812">Transmembrane</keyword>
<dbReference type="OrthoDB" id="433292at2759"/>
<keyword evidence="1" id="KW-1133">Transmembrane helix</keyword>
<feature type="transmembrane region" description="Helical" evidence="1">
    <location>
        <begin position="43"/>
        <end position="64"/>
    </location>
</feature>
<proteinExistence type="predicted"/>
<accession>A0A812UCG7</accession>
<gene>
    <name evidence="2" type="ORF">SPIL2461_LOCUS15009</name>
</gene>
<name>A0A812UCG7_SYMPI</name>
<dbReference type="Proteomes" id="UP000649617">
    <property type="component" value="Unassembled WGS sequence"/>
</dbReference>
<feature type="non-terminal residue" evidence="2">
    <location>
        <position position="1"/>
    </location>
</feature>
<keyword evidence="1" id="KW-0472">Membrane</keyword>
<comment type="caution">
    <text evidence="2">The sequence shown here is derived from an EMBL/GenBank/DDBJ whole genome shotgun (WGS) entry which is preliminary data.</text>
</comment>
<protein>
    <submittedName>
        <fullName evidence="2">Uncharacterized protein</fullName>
    </submittedName>
</protein>
<evidence type="ECO:0000313" key="2">
    <source>
        <dbReference type="EMBL" id="CAE7561234.1"/>
    </source>
</evidence>
<organism evidence="2 3">
    <name type="scientific">Symbiodinium pilosum</name>
    <name type="common">Dinoflagellate</name>
    <dbReference type="NCBI Taxonomy" id="2952"/>
    <lineage>
        <taxon>Eukaryota</taxon>
        <taxon>Sar</taxon>
        <taxon>Alveolata</taxon>
        <taxon>Dinophyceae</taxon>
        <taxon>Suessiales</taxon>
        <taxon>Symbiodiniaceae</taxon>
        <taxon>Symbiodinium</taxon>
    </lineage>
</organism>
<sequence length="104" mass="11999">MLEQDRLGLWEYSAPAQSFDIFLSHTWLTPGRWKVVSLLFQSGYHFTLVSVVTCVAATCLLCGWRVLPMPFTYIVDYPDFEAHYPYAPWPSMMGLLSTVSWIPF</sequence>
<dbReference type="AlphaFoldDB" id="A0A812UCG7"/>